<dbReference type="SMART" id="SM00448">
    <property type="entry name" value="REC"/>
    <property type="match status" value="1"/>
</dbReference>
<dbReference type="CDD" id="cd00156">
    <property type="entry name" value="REC"/>
    <property type="match status" value="1"/>
</dbReference>
<dbReference type="EMBL" id="CP007389">
    <property type="protein sequence ID" value="APT73332.1"/>
    <property type="molecule type" value="Genomic_DNA"/>
</dbReference>
<evidence type="ECO:0000313" key="5">
    <source>
        <dbReference type="Proteomes" id="UP000185490"/>
    </source>
</evidence>
<dbReference type="SMART" id="SM00267">
    <property type="entry name" value="GGDEF"/>
    <property type="match status" value="1"/>
</dbReference>
<organism evidence="4 5">
    <name type="scientific">Thermosipho melanesiensis</name>
    <dbReference type="NCBI Taxonomy" id="46541"/>
    <lineage>
        <taxon>Bacteria</taxon>
        <taxon>Thermotogati</taxon>
        <taxon>Thermotogota</taxon>
        <taxon>Thermotogae</taxon>
        <taxon>Thermotogales</taxon>
        <taxon>Fervidobacteriaceae</taxon>
        <taxon>Thermosipho</taxon>
    </lineage>
</organism>
<dbReference type="InterPro" id="IPR011006">
    <property type="entry name" value="CheY-like_superfamily"/>
</dbReference>
<feature type="domain" description="GGDEF" evidence="3">
    <location>
        <begin position="334"/>
        <end position="463"/>
    </location>
</feature>
<proteinExistence type="predicted"/>
<keyword evidence="5" id="KW-1185">Reference proteome</keyword>
<dbReference type="InterPro" id="IPR050469">
    <property type="entry name" value="Diguanylate_Cyclase"/>
</dbReference>
<gene>
    <name evidence="4" type="ORF">BW47_01420</name>
</gene>
<name>A0ABN4UV41_9BACT</name>
<protein>
    <submittedName>
        <fullName evidence="4">Diguanylate cyclase</fullName>
    </submittedName>
</protein>
<dbReference type="Proteomes" id="UP000185490">
    <property type="component" value="Chromosome"/>
</dbReference>
<dbReference type="Gene3D" id="3.30.70.270">
    <property type="match status" value="1"/>
</dbReference>
<dbReference type="PANTHER" id="PTHR45138:SF9">
    <property type="entry name" value="DIGUANYLATE CYCLASE DGCM-RELATED"/>
    <property type="match status" value="1"/>
</dbReference>
<dbReference type="SUPFAM" id="SSF55073">
    <property type="entry name" value="Nucleotide cyclase"/>
    <property type="match status" value="1"/>
</dbReference>
<evidence type="ECO:0000259" key="2">
    <source>
        <dbReference type="PROSITE" id="PS50110"/>
    </source>
</evidence>
<feature type="domain" description="Response regulatory" evidence="2">
    <location>
        <begin position="4"/>
        <end position="120"/>
    </location>
</feature>
<accession>A0ABN4UV41</accession>
<dbReference type="PANTHER" id="PTHR45138">
    <property type="entry name" value="REGULATORY COMPONENTS OF SENSORY TRANSDUCTION SYSTEM"/>
    <property type="match status" value="1"/>
</dbReference>
<evidence type="ECO:0000256" key="1">
    <source>
        <dbReference type="PROSITE-ProRule" id="PRU00169"/>
    </source>
</evidence>
<dbReference type="NCBIfam" id="TIGR00254">
    <property type="entry name" value="GGDEF"/>
    <property type="match status" value="1"/>
</dbReference>
<dbReference type="RefSeq" id="WP_012056496.1">
    <property type="nucleotide sequence ID" value="NZ_CP007389.1"/>
</dbReference>
<evidence type="ECO:0000313" key="4">
    <source>
        <dbReference type="EMBL" id="APT73332.1"/>
    </source>
</evidence>
<dbReference type="CDD" id="cd01949">
    <property type="entry name" value="GGDEF"/>
    <property type="match status" value="1"/>
</dbReference>
<feature type="modified residue" description="4-aspartylphosphate" evidence="1">
    <location>
        <position position="53"/>
    </location>
</feature>
<dbReference type="Pfam" id="PF00990">
    <property type="entry name" value="GGDEF"/>
    <property type="match status" value="1"/>
</dbReference>
<dbReference type="Pfam" id="PF00072">
    <property type="entry name" value="Response_reg"/>
    <property type="match status" value="1"/>
</dbReference>
<dbReference type="InterPro" id="IPR043128">
    <property type="entry name" value="Rev_trsase/Diguanyl_cyclase"/>
</dbReference>
<dbReference type="PROSITE" id="PS50110">
    <property type="entry name" value="RESPONSE_REGULATORY"/>
    <property type="match status" value="1"/>
</dbReference>
<dbReference type="PROSITE" id="PS50887">
    <property type="entry name" value="GGDEF"/>
    <property type="match status" value="1"/>
</dbReference>
<keyword evidence="1" id="KW-0597">Phosphoprotein</keyword>
<dbReference type="InterPro" id="IPR029787">
    <property type="entry name" value="Nucleotide_cyclase"/>
</dbReference>
<dbReference type="Gene3D" id="3.40.50.2300">
    <property type="match status" value="1"/>
</dbReference>
<dbReference type="InterPro" id="IPR001789">
    <property type="entry name" value="Sig_transdc_resp-reg_receiver"/>
</dbReference>
<dbReference type="SUPFAM" id="SSF52172">
    <property type="entry name" value="CheY-like"/>
    <property type="match status" value="1"/>
</dbReference>
<dbReference type="InterPro" id="IPR000160">
    <property type="entry name" value="GGDEF_dom"/>
</dbReference>
<evidence type="ECO:0000259" key="3">
    <source>
        <dbReference type="PROSITE" id="PS50887"/>
    </source>
</evidence>
<sequence>MSKKILVVDDSELWRRFLKYELEKMGNEVEVAVDGLDGINKFFSFLPDVVITDYLMPNMNGIHLTRFIRSYAEFENVGIVILTAGNETINKFWAKKSGANLYIKKTLDKKEIIEKLKGFLNENYHIEWSSEVLKIRKEPFGELVDILEENLRNELVISEIYSFLEYIHDERYLIECIYKLFKEFFEFKSLHTLIFNVESERIYSISDDERSFNRKEIEKTLELLLKKPVTPAKKIYNGNYVKNGETLEDFISVVIEYKNEEQAAFLIEGLKKERDFLETIVVIKKPLALVFKLLNEYNLSKSKTEFDELTKVYNRAFIMEKLKELLQLSLRQKIPLSVAMIDIDDFKKVNDTYGHLKGDEVLKKVAQIIRDNLRESDYVGRYGGEEFLVILPGISCNQAKKVLERILDKVRNTDWKSLGVNNVTFSAGLCCKPEKSMLGFIKRADKNLYIAKKRGKNQVYGGE</sequence>
<reference evidence="4 5" key="1">
    <citation type="submission" date="2014-02" db="EMBL/GenBank/DDBJ databases">
        <title>Diversity of Thermotogales isolates from hydrothermal vents.</title>
        <authorList>
            <person name="Haverkamp T.H.A."/>
            <person name="Lossouarn J."/>
            <person name="Geslin C."/>
            <person name="Nesbo C.L."/>
        </authorList>
    </citation>
    <scope>NUCLEOTIDE SEQUENCE [LARGE SCALE GENOMIC DNA]</scope>
    <source>
        <strain evidence="4 5">431</strain>
    </source>
</reference>